<dbReference type="InterPro" id="IPR027266">
    <property type="entry name" value="TrmE/GcvT-like"/>
</dbReference>
<organism evidence="3">
    <name type="scientific">marine metagenome</name>
    <dbReference type="NCBI Taxonomy" id="408172"/>
    <lineage>
        <taxon>unclassified sequences</taxon>
        <taxon>metagenomes</taxon>
        <taxon>ecological metagenomes</taxon>
    </lineage>
</organism>
<dbReference type="SUPFAM" id="SSF103025">
    <property type="entry name" value="Folate-binding domain"/>
    <property type="match status" value="1"/>
</dbReference>
<dbReference type="Pfam" id="PF08669">
    <property type="entry name" value="GCV_T_C"/>
    <property type="match status" value="1"/>
</dbReference>
<dbReference type="AlphaFoldDB" id="A0A381SPL5"/>
<feature type="non-terminal residue" evidence="3">
    <location>
        <position position="1"/>
    </location>
</feature>
<evidence type="ECO:0000259" key="2">
    <source>
        <dbReference type="Pfam" id="PF08669"/>
    </source>
</evidence>
<sequence>TDELLLVPNAATATRVEAWLTAHLDNFDAMLENRSMELACLALQGPDAPRLLQDEVGLAVEPFRVVRHGEMLVSGTGYTGESGYEIIVSAAEAAPIWEALLQRGAVPCGLGARDTLRLERGMLLSGSDFDGSQTPLEAGCEWVIDWEHEFLGRDALIVQRERGEYTQLHGVRLEQRGVPRPGCAVFHTGERIGTLTSGTLSPSLGVGIGLAYLPLSPGTEVAVEVRGKHLSGRVVRPPFQ</sequence>
<dbReference type="Gene3D" id="3.30.1360.120">
    <property type="entry name" value="Probable tRNA modification gtpase trme, domain 1"/>
    <property type="match status" value="1"/>
</dbReference>
<accession>A0A381SPL5</accession>
<dbReference type="Gene3D" id="2.40.30.110">
    <property type="entry name" value="Aminomethyltransferase beta-barrel domains"/>
    <property type="match status" value="1"/>
</dbReference>
<evidence type="ECO:0000313" key="3">
    <source>
        <dbReference type="EMBL" id="SVA05344.1"/>
    </source>
</evidence>
<reference evidence="3" key="1">
    <citation type="submission" date="2018-05" db="EMBL/GenBank/DDBJ databases">
        <authorList>
            <person name="Lanie J.A."/>
            <person name="Ng W.-L."/>
            <person name="Kazmierczak K.M."/>
            <person name="Andrzejewski T.M."/>
            <person name="Davidsen T.M."/>
            <person name="Wayne K.J."/>
            <person name="Tettelin H."/>
            <person name="Glass J.I."/>
            <person name="Rusch D."/>
            <person name="Podicherti R."/>
            <person name="Tsui H.-C.T."/>
            <person name="Winkler M.E."/>
        </authorList>
    </citation>
    <scope>NUCLEOTIDE SEQUENCE</scope>
</reference>
<dbReference type="InterPro" id="IPR013977">
    <property type="entry name" value="GcvT_C"/>
</dbReference>
<feature type="domain" description="GCVT N-terminal" evidence="1">
    <location>
        <begin position="2"/>
        <end position="147"/>
    </location>
</feature>
<dbReference type="Pfam" id="PF01571">
    <property type="entry name" value="GCV_T"/>
    <property type="match status" value="1"/>
</dbReference>
<protein>
    <recommendedName>
        <fullName evidence="4">Glycine cleavage system T protein</fullName>
    </recommendedName>
</protein>
<dbReference type="InterPro" id="IPR006222">
    <property type="entry name" value="GCVT_N"/>
</dbReference>
<dbReference type="EMBL" id="UINC01003328">
    <property type="protein sequence ID" value="SVA05344.1"/>
    <property type="molecule type" value="Genomic_DNA"/>
</dbReference>
<dbReference type="Gene3D" id="4.10.1250.10">
    <property type="entry name" value="Aminomethyltransferase fragment"/>
    <property type="match status" value="1"/>
</dbReference>
<dbReference type="PANTHER" id="PTHR43757">
    <property type="entry name" value="AMINOMETHYLTRANSFERASE"/>
    <property type="match status" value="1"/>
</dbReference>
<name>A0A381SPL5_9ZZZZ</name>
<dbReference type="PIRSF" id="PIRSF006487">
    <property type="entry name" value="GcvT"/>
    <property type="match status" value="1"/>
</dbReference>
<dbReference type="SUPFAM" id="SSF101790">
    <property type="entry name" value="Aminomethyltransferase beta-barrel domain"/>
    <property type="match status" value="1"/>
</dbReference>
<dbReference type="PANTHER" id="PTHR43757:SF2">
    <property type="entry name" value="AMINOMETHYLTRANSFERASE, MITOCHONDRIAL"/>
    <property type="match status" value="1"/>
</dbReference>
<proteinExistence type="predicted"/>
<evidence type="ECO:0008006" key="4">
    <source>
        <dbReference type="Google" id="ProtNLM"/>
    </source>
</evidence>
<dbReference type="InterPro" id="IPR029043">
    <property type="entry name" value="GcvT/YgfZ_C"/>
</dbReference>
<evidence type="ECO:0000259" key="1">
    <source>
        <dbReference type="Pfam" id="PF01571"/>
    </source>
</evidence>
<dbReference type="InterPro" id="IPR028896">
    <property type="entry name" value="GcvT/YgfZ/DmdA"/>
</dbReference>
<gene>
    <name evidence="3" type="ORF">METZ01_LOCUS58198</name>
</gene>
<feature type="domain" description="Aminomethyltransferase C-terminal" evidence="2">
    <location>
        <begin position="167"/>
        <end position="239"/>
    </location>
</feature>